<proteinExistence type="predicted"/>
<reference evidence="4" key="1">
    <citation type="submission" date="2024-05" db="EMBL/GenBank/DDBJ databases">
        <authorList>
            <person name="Kim S."/>
            <person name="Heo J."/>
            <person name="Choi H."/>
            <person name="Choi Y."/>
            <person name="Kwon S.-W."/>
            <person name="Kim Y."/>
        </authorList>
    </citation>
    <scope>NUCLEOTIDE SEQUENCE</scope>
    <source>
        <strain evidence="4">KACC 23699</strain>
    </source>
</reference>
<evidence type="ECO:0000259" key="2">
    <source>
        <dbReference type="Pfam" id="PF10128"/>
    </source>
</evidence>
<gene>
    <name evidence="4" type="ORF">ABEG17_18590</name>
</gene>
<dbReference type="AlphaFoldDB" id="A0AAU7JT17"/>
<feature type="domain" description="Glucose-6-phosphate dehydrogenase assembly protein OpcA N-terminal" evidence="2">
    <location>
        <begin position="51"/>
        <end position="161"/>
    </location>
</feature>
<dbReference type="PANTHER" id="PTHR38658">
    <property type="entry name" value="OXPP CYCLE PROTEIN OPCA-RELATED"/>
    <property type="match status" value="1"/>
</dbReference>
<evidence type="ECO:0000313" key="4">
    <source>
        <dbReference type="EMBL" id="XBO43546.1"/>
    </source>
</evidence>
<feature type="domain" description="Glucose-6-phosphate dehydrogenase assembly protein OpcA C-terminal" evidence="3">
    <location>
        <begin position="166"/>
        <end position="295"/>
    </location>
</feature>
<feature type="region of interest" description="Disordered" evidence="1">
    <location>
        <begin position="302"/>
        <end position="404"/>
    </location>
</feature>
<dbReference type="InterPro" id="IPR004555">
    <property type="entry name" value="G6PDH_assembly_OpcA"/>
</dbReference>
<dbReference type="InterPro" id="IPR046802">
    <property type="entry name" value="OpcA_G6PD_C"/>
</dbReference>
<accession>A0AAU7JT17</accession>
<evidence type="ECO:0000259" key="3">
    <source>
        <dbReference type="Pfam" id="PF20171"/>
    </source>
</evidence>
<sequence>MIIDLPSTSTVAISKKLVALRQDTGAMALGRVLTLIIVVDEQEADEAIEAANDASRQHPCRIIAVVIGNKRGASRIDAQIRVGGDAGASEVVVARLYGALTEHGRSVVTPLLLPDSPVVAWWPSEAPANVSKDPIGSMAQRRITDAAETKNPRQSLLNRAQTYAGGDTDLSWTRVTLWRGLLAAALDQRPFEPVIEATVTGGSDSPSTDLLAAWLAETLRCKVTRARSRAGTGMISVRLDRKSGPVDLVRPDGTVATLTQPGQPVRRITLARRATAECLADELRRLDPDDIYEETIRKGLPRVGRKSTTASDAIREGDAPSTEEAAAEARKLARAHQAGSAAMVRAPDPEQRKSTTATVKKAAARKLDKAKAGRASPSDTSTKSATKAAATSTPTKATAKVGAKKATAKVGAKKATAKVGAKKATAKVGAKKATAKVGAKKATAKVGAKKVTVKKAAAKRTATTKEGS</sequence>
<dbReference type="EMBL" id="CP157483">
    <property type="protein sequence ID" value="XBO43546.1"/>
    <property type="molecule type" value="Genomic_DNA"/>
</dbReference>
<organism evidence="4">
    <name type="scientific">Pedococcus sp. KACC 23699</name>
    <dbReference type="NCBI Taxonomy" id="3149228"/>
    <lineage>
        <taxon>Bacteria</taxon>
        <taxon>Bacillati</taxon>
        <taxon>Actinomycetota</taxon>
        <taxon>Actinomycetes</taxon>
        <taxon>Micrococcales</taxon>
        <taxon>Intrasporangiaceae</taxon>
        <taxon>Pedococcus</taxon>
    </lineage>
</organism>
<dbReference type="RefSeq" id="WP_406830987.1">
    <property type="nucleotide sequence ID" value="NZ_CP157483.1"/>
</dbReference>
<feature type="compositionally biased region" description="Low complexity" evidence="1">
    <location>
        <begin position="375"/>
        <end position="401"/>
    </location>
</feature>
<evidence type="ECO:0000256" key="1">
    <source>
        <dbReference type="SAM" id="MobiDB-lite"/>
    </source>
</evidence>
<dbReference type="PANTHER" id="PTHR38658:SF1">
    <property type="entry name" value="OXPP CYCLE PROTEIN OPCA-RELATED"/>
    <property type="match status" value="1"/>
</dbReference>
<dbReference type="Pfam" id="PF10128">
    <property type="entry name" value="OpcA_G6PD_assem"/>
    <property type="match status" value="1"/>
</dbReference>
<dbReference type="Pfam" id="PF20171">
    <property type="entry name" value="OpcA_G6PD_C"/>
    <property type="match status" value="1"/>
</dbReference>
<dbReference type="InterPro" id="IPR046801">
    <property type="entry name" value="OpcA_G6PD_N"/>
</dbReference>
<name>A0AAU7JT17_9MICO</name>
<protein>
    <submittedName>
        <fullName evidence="4">Glucose-6-phosphate dehydrogenase assembly protein OpcA</fullName>
    </submittedName>
</protein>